<evidence type="ECO:0000256" key="5">
    <source>
        <dbReference type="PROSITE-ProRule" id="PRU00108"/>
    </source>
</evidence>
<dbReference type="STRING" id="930991.A0A0D0E9H5"/>
<feature type="region of interest" description="Disordered" evidence="6">
    <location>
        <begin position="129"/>
        <end position="352"/>
    </location>
</feature>
<protein>
    <recommendedName>
        <fullName evidence="7">Homeobox domain-containing protein</fullName>
    </recommendedName>
</protein>
<dbReference type="InterPro" id="IPR050224">
    <property type="entry name" value="TALE_homeobox"/>
</dbReference>
<dbReference type="InterPro" id="IPR008422">
    <property type="entry name" value="KN_HD"/>
</dbReference>
<dbReference type="Pfam" id="PF05920">
    <property type="entry name" value="Homeobox_KN"/>
    <property type="match status" value="1"/>
</dbReference>
<reference evidence="8 9" key="1">
    <citation type="submission" date="2014-04" db="EMBL/GenBank/DDBJ databases">
        <authorList>
            <consortium name="DOE Joint Genome Institute"/>
            <person name="Kuo A."/>
            <person name="Kohler A."/>
            <person name="Jargeat P."/>
            <person name="Nagy L.G."/>
            <person name="Floudas D."/>
            <person name="Copeland A."/>
            <person name="Barry K.W."/>
            <person name="Cichocki N."/>
            <person name="Veneault-Fourrey C."/>
            <person name="LaButti K."/>
            <person name="Lindquist E.A."/>
            <person name="Lipzen A."/>
            <person name="Lundell T."/>
            <person name="Morin E."/>
            <person name="Murat C."/>
            <person name="Sun H."/>
            <person name="Tunlid A."/>
            <person name="Henrissat B."/>
            <person name="Grigoriev I.V."/>
            <person name="Hibbett D.S."/>
            <person name="Martin F."/>
            <person name="Nordberg H.P."/>
            <person name="Cantor M.N."/>
            <person name="Hua S.X."/>
        </authorList>
    </citation>
    <scope>NUCLEOTIDE SEQUENCE [LARGE SCALE GENOMIC DNA]</scope>
    <source>
        <strain evidence="8 9">Ve08.2h10</strain>
    </source>
</reference>
<reference evidence="9" key="2">
    <citation type="submission" date="2015-01" db="EMBL/GenBank/DDBJ databases">
        <title>Evolutionary Origins and Diversification of the Mycorrhizal Mutualists.</title>
        <authorList>
            <consortium name="DOE Joint Genome Institute"/>
            <consortium name="Mycorrhizal Genomics Consortium"/>
            <person name="Kohler A."/>
            <person name="Kuo A."/>
            <person name="Nagy L.G."/>
            <person name="Floudas D."/>
            <person name="Copeland A."/>
            <person name="Barry K.W."/>
            <person name="Cichocki N."/>
            <person name="Veneault-Fourrey C."/>
            <person name="LaButti K."/>
            <person name="Lindquist E.A."/>
            <person name="Lipzen A."/>
            <person name="Lundell T."/>
            <person name="Morin E."/>
            <person name="Murat C."/>
            <person name="Riley R."/>
            <person name="Ohm R."/>
            <person name="Sun H."/>
            <person name="Tunlid A."/>
            <person name="Henrissat B."/>
            <person name="Grigoriev I.V."/>
            <person name="Hibbett D.S."/>
            <person name="Martin F."/>
        </authorList>
    </citation>
    <scope>NUCLEOTIDE SEQUENCE [LARGE SCALE GENOMIC DNA]</scope>
    <source>
        <strain evidence="9">Ve08.2h10</strain>
    </source>
</reference>
<dbReference type="OrthoDB" id="10056939at2759"/>
<feature type="region of interest" description="Disordered" evidence="6">
    <location>
        <begin position="35"/>
        <end position="102"/>
    </location>
</feature>
<evidence type="ECO:0000256" key="3">
    <source>
        <dbReference type="ARBA" id="ARBA00023155"/>
    </source>
</evidence>
<feature type="compositionally biased region" description="Polar residues" evidence="6">
    <location>
        <begin position="75"/>
        <end position="89"/>
    </location>
</feature>
<gene>
    <name evidence="8" type="ORF">PAXRUDRAFT_139881</name>
</gene>
<dbReference type="InterPro" id="IPR001356">
    <property type="entry name" value="HD"/>
</dbReference>
<evidence type="ECO:0000256" key="6">
    <source>
        <dbReference type="SAM" id="MobiDB-lite"/>
    </source>
</evidence>
<feature type="compositionally biased region" description="Low complexity" evidence="6">
    <location>
        <begin position="178"/>
        <end position="196"/>
    </location>
</feature>
<dbReference type="PANTHER" id="PTHR11850">
    <property type="entry name" value="HOMEOBOX PROTEIN TRANSCRIPTION FACTORS"/>
    <property type="match status" value="1"/>
</dbReference>
<dbReference type="SMART" id="SM00389">
    <property type="entry name" value="HOX"/>
    <property type="match status" value="1"/>
</dbReference>
<name>A0A0D0E9H5_9AGAM</name>
<dbReference type="GO" id="GO:0006355">
    <property type="term" value="P:regulation of DNA-templated transcription"/>
    <property type="evidence" value="ECO:0007669"/>
    <property type="project" value="InterPro"/>
</dbReference>
<dbReference type="PROSITE" id="PS50071">
    <property type="entry name" value="HOMEOBOX_2"/>
    <property type="match status" value="1"/>
</dbReference>
<organism evidence="8 9">
    <name type="scientific">Paxillus rubicundulus Ve08.2h10</name>
    <dbReference type="NCBI Taxonomy" id="930991"/>
    <lineage>
        <taxon>Eukaryota</taxon>
        <taxon>Fungi</taxon>
        <taxon>Dikarya</taxon>
        <taxon>Basidiomycota</taxon>
        <taxon>Agaricomycotina</taxon>
        <taxon>Agaricomycetes</taxon>
        <taxon>Agaricomycetidae</taxon>
        <taxon>Boletales</taxon>
        <taxon>Paxilineae</taxon>
        <taxon>Paxillaceae</taxon>
        <taxon>Paxillus</taxon>
    </lineage>
</organism>
<keyword evidence="4 5" id="KW-0539">Nucleus</keyword>
<dbReference type="Proteomes" id="UP000054538">
    <property type="component" value="Unassembled WGS sequence"/>
</dbReference>
<dbReference type="InterPro" id="IPR009057">
    <property type="entry name" value="Homeodomain-like_sf"/>
</dbReference>
<dbReference type="InParanoid" id="A0A0D0E9H5"/>
<dbReference type="GO" id="GO:0005634">
    <property type="term" value="C:nucleus"/>
    <property type="evidence" value="ECO:0007669"/>
    <property type="project" value="UniProtKB-SubCell"/>
</dbReference>
<feature type="compositionally biased region" description="Polar residues" evidence="6">
    <location>
        <begin position="299"/>
        <end position="317"/>
    </location>
</feature>
<evidence type="ECO:0000313" key="8">
    <source>
        <dbReference type="EMBL" id="KIK95800.1"/>
    </source>
</evidence>
<evidence type="ECO:0000313" key="9">
    <source>
        <dbReference type="Proteomes" id="UP000054538"/>
    </source>
</evidence>
<dbReference type="HOGENOM" id="CLU_017162_0_0_1"/>
<keyword evidence="3 5" id="KW-0371">Homeobox</keyword>
<feature type="compositionally biased region" description="Low complexity" evidence="6">
    <location>
        <begin position="36"/>
        <end position="51"/>
    </location>
</feature>
<comment type="subcellular location">
    <subcellularLocation>
        <location evidence="5">Nucleus</location>
    </subcellularLocation>
</comment>
<feature type="domain" description="Homeobox" evidence="7">
    <location>
        <begin position="342"/>
        <end position="405"/>
    </location>
</feature>
<feature type="compositionally biased region" description="Polar residues" evidence="6">
    <location>
        <begin position="216"/>
        <end position="236"/>
    </location>
</feature>
<feature type="compositionally biased region" description="Polar residues" evidence="6">
    <location>
        <begin position="250"/>
        <end position="270"/>
    </location>
</feature>
<dbReference type="CDD" id="cd00086">
    <property type="entry name" value="homeodomain"/>
    <property type="match status" value="1"/>
</dbReference>
<dbReference type="Gene3D" id="1.10.10.60">
    <property type="entry name" value="Homeodomain-like"/>
    <property type="match status" value="1"/>
</dbReference>
<dbReference type="EMBL" id="KN825020">
    <property type="protein sequence ID" value="KIK95800.1"/>
    <property type="molecule type" value="Genomic_DNA"/>
</dbReference>
<keyword evidence="9" id="KW-1185">Reference proteome</keyword>
<dbReference type="AlphaFoldDB" id="A0A0D0E9H5"/>
<feature type="region of interest" description="Disordered" evidence="6">
    <location>
        <begin position="487"/>
        <end position="619"/>
    </location>
</feature>
<evidence type="ECO:0000259" key="7">
    <source>
        <dbReference type="PROSITE" id="PS50071"/>
    </source>
</evidence>
<evidence type="ECO:0000256" key="1">
    <source>
        <dbReference type="ARBA" id="ARBA00005800"/>
    </source>
</evidence>
<keyword evidence="2 5" id="KW-0238">DNA-binding</keyword>
<proteinExistence type="inferred from homology"/>
<feature type="DNA-binding region" description="Homeobox" evidence="5">
    <location>
        <begin position="344"/>
        <end position="406"/>
    </location>
</feature>
<evidence type="ECO:0000256" key="4">
    <source>
        <dbReference type="ARBA" id="ARBA00023242"/>
    </source>
</evidence>
<dbReference type="SUPFAM" id="SSF46689">
    <property type="entry name" value="Homeodomain-like"/>
    <property type="match status" value="1"/>
</dbReference>
<dbReference type="GO" id="GO:0003677">
    <property type="term" value="F:DNA binding"/>
    <property type="evidence" value="ECO:0007669"/>
    <property type="project" value="UniProtKB-UniRule"/>
</dbReference>
<evidence type="ECO:0000256" key="2">
    <source>
        <dbReference type="ARBA" id="ARBA00023125"/>
    </source>
</evidence>
<feature type="compositionally biased region" description="Low complexity" evidence="6">
    <location>
        <begin position="560"/>
        <end position="585"/>
    </location>
</feature>
<comment type="similarity">
    <text evidence="1">Belongs to the TALE/M-ATYP homeobox family.</text>
</comment>
<accession>A0A0D0E9H5</accession>
<sequence length="619" mass="66342">MIEQKPASLTAITSYNVAQLHLSLRSDLDFTHRRMSSSTASAPDTDSSITSHPEKKPLSPSTSPQPDTRLRHGTSGHQSWNFDPPSNNQPDDKSSSDIPLDGTKVQLPSIFTSFEDPFRNEIRRASLPSISSDSASNTRYRSSPYPPANKASARPRLTADTHLNYNYQESSPYPPSSLPSATPSSSQISSSTFASPLTPDLRSQGIATSPYIVGDNWTSPPSGIVRPSSTPGQSSLGGPVKYDDTMRHPSFSTPLGQSQTFSNAGRISAQQDRRPFHASSGQKSDDWSFPNQEFVLPPSNASYNSTSSPLSPAQQTLPSAAAVPSSPPSRSPQTVPSSTLVDRPTKKRGKLPKETTDYLKAWLHRHSDHPYPSEEEKKQLCHATGLSMSQVSNWMINARRRILAPAHRAASGPTTSAPYPPAATRITPTTTMLDPMSRRASMPADSLQLYHPMSLQSIPSSNQSHAHSAGADYAGSSRHILGISQRSSHQYNGTGGGGSSGLDFSQNRLSLPYVPGQGHHSGGGSQSGHYLASGVPMSAPASLSPNPFASHNLGGHQHHTQSMYSSQHHHSSLSPSFLPSPSQGSERLPAHSTDPHPHSYYGEGSHTSTNPGPTFSGPH</sequence>